<protein>
    <submittedName>
        <fullName evidence="2">Uncharacterized protein</fullName>
    </submittedName>
</protein>
<comment type="caution">
    <text evidence="2">The sequence shown here is derived from an EMBL/GenBank/DDBJ whole genome shotgun (WGS) entry which is preliminary data.</text>
</comment>
<evidence type="ECO:0000256" key="1">
    <source>
        <dbReference type="SAM" id="MobiDB-lite"/>
    </source>
</evidence>
<accession>A0A6L7G674</accession>
<dbReference type="AlphaFoldDB" id="A0A6L7G674"/>
<name>A0A6L7G674_9RHOB</name>
<dbReference type="Proteomes" id="UP000477911">
    <property type="component" value="Unassembled WGS sequence"/>
</dbReference>
<gene>
    <name evidence="2" type="ORF">GR170_17415</name>
</gene>
<dbReference type="RefSeq" id="WP_160895738.1">
    <property type="nucleotide sequence ID" value="NZ_WUMU01000019.1"/>
</dbReference>
<organism evidence="2 3">
    <name type="scientific">Pseudooceanicola albus</name>
    <dbReference type="NCBI Taxonomy" id="2692189"/>
    <lineage>
        <taxon>Bacteria</taxon>
        <taxon>Pseudomonadati</taxon>
        <taxon>Pseudomonadota</taxon>
        <taxon>Alphaproteobacteria</taxon>
        <taxon>Rhodobacterales</taxon>
        <taxon>Paracoccaceae</taxon>
        <taxon>Pseudooceanicola</taxon>
    </lineage>
</organism>
<feature type="region of interest" description="Disordered" evidence="1">
    <location>
        <begin position="15"/>
        <end position="39"/>
    </location>
</feature>
<keyword evidence="3" id="KW-1185">Reference proteome</keyword>
<dbReference type="EMBL" id="WUMU01000019">
    <property type="protein sequence ID" value="MXN19615.1"/>
    <property type="molecule type" value="Genomic_DNA"/>
</dbReference>
<proteinExistence type="predicted"/>
<evidence type="ECO:0000313" key="3">
    <source>
        <dbReference type="Proteomes" id="UP000477911"/>
    </source>
</evidence>
<sequence>MAKPTSPSQLIETLTSALPPEQSRPLPPEAQLLRPPEDETAADRFFHRSLSGCPFPTNLYDRSGAPQVRPLVPGAAPDFPDPLRMPAQSHAGVAFVVAGEALFLLYDRIDRWEDAPAILSRLAVLPAEGAPC</sequence>
<reference evidence="2 3" key="1">
    <citation type="submission" date="2019-12" db="EMBL/GenBank/DDBJ databases">
        <authorList>
            <person name="Li M."/>
        </authorList>
    </citation>
    <scope>NUCLEOTIDE SEQUENCE [LARGE SCALE GENOMIC DNA]</scope>
    <source>
        <strain evidence="2 3">GBMRC 2024</strain>
    </source>
</reference>
<evidence type="ECO:0000313" key="2">
    <source>
        <dbReference type="EMBL" id="MXN19615.1"/>
    </source>
</evidence>